<keyword evidence="6 12" id="KW-0068">Autocatalytic cleavage</keyword>
<evidence type="ECO:0000256" key="6">
    <source>
        <dbReference type="ARBA" id="ARBA00022813"/>
    </source>
</evidence>
<dbReference type="InterPro" id="IPR010982">
    <property type="entry name" value="Lambda_DNA-bd_dom_sf"/>
</dbReference>
<dbReference type="CDD" id="cd06529">
    <property type="entry name" value="S24_LexA-like"/>
    <property type="match status" value="1"/>
</dbReference>
<dbReference type="InterPro" id="IPR015927">
    <property type="entry name" value="Peptidase_S24_S26A/B/C"/>
</dbReference>
<evidence type="ECO:0000256" key="12">
    <source>
        <dbReference type="RuleBase" id="RU003991"/>
    </source>
</evidence>
<comment type="similarity">
    <text evidence="1 12">Belongs to the peptidase S24 family.</text>
</comment>
<evidence type="ECO:0000256" key="1">
    <source>
        <dbReference type="ARBA" id="ARBA00007484"/>
    </source>
</evidence>
<keyword evidence="9" id="KW-0804">Transcription</keyword>
<evidence type="ECO:0000256" key="10">
    <source>
        <dbReference type="ARBA" id="ARBA00023204"/>
    </source>
</evidence>
<dbReference type="InterPro" id="IPR006197">
    <property type="entry name" value="Peptidase_S24_LexA"/>
</dbReference>
<keyword evidence="11" id="KW-0742">SOS response</keyword>
<dbReference type="GO" id="GO:0006260">
    <property type="term" value="P:DNA replication"/>
    <property type="evidence" value="ECO:0007669"/>
    <property type="project" value="UniProtKB-KW"/>
</dbReference>
<dbReference type="InterPro" id="IPR036286">
    <property type="entry name" value="LexA/Signal_pep-like_sf"/>
</dbReference>
<dbReference type="GO" id="GO:0045892">
    <property type="term" value="P:negative regulation of DNA-templated transcription"/>
    <property type="evidence" value="ECO:0007669"/>
    <property type="project" value="InterPro"/>
</dbReference>
<sequence length="198" mass="22491">MKSSREILSENIRFQLDKHSMEQSDLADKLGVSQSSVSHWINGNKYPRIDTIEKMAEIFNVRKSDITDEPRSRSNSKRIPLIGTIAAGQPILAEQNIEDYFSLDNKIKADFCLRIKGDSMINVNIMDGDIVFIRKQDDLEDGEIGAVLVDDSATLKRFFRENGSVILQSENFTYKPMVISKGEVRILGKMVASLRQYK</sequence>
<keyword evidence="4" id="KW-0227">DNA damage</keyword>
<dbReference type="InterPro" id="IPR006200">
    <property type="entry name" value="LexA"/>
</dbReference>
<dbReference type="InterPro" id="IPR001387">
    <property type="entry name" value="Cro/C1-type_HTH"/>
</dbReference>
<dbReference type="Gene3D" id="2.10.109.10">
    <property type="entry name" value="Umud Fragment, subunit A"/>
    <property type="match status" value="1"/>
</dbReference>
<keyword evidence="10" id="KW-0234">DNA repair</keyword>
<keyword evidence="5 12" id="KW-0378">Hydrolase</keyword>
<dbReference type="SUPFAM" id="SSF47413">
    <property type="entry name" value="lambda repressor-like DNA-binding domains"/>
    <property type="match status" value="1"/>
</dbReference>
<dbReference type="PANTHER" id="PTHR33516">
    <property type="entry name" value="LEXA REPRESSOR"/>
    <property type="match status" value="1"/>
</dbReference>
<keyword evidence="15" id="KW-1185">Reference proteome</keyword>
<reference evidence="14 15" key="1">
    <citation type="submission" date="2016-10" db="EMBL/GenBank/DDBJ databases">
        <authorList>
            <person name="de Groot N.N."/>
        </authorList>
    </citation>
    <scope>NUCLEOTIDE SEQUENCE [LARGE SCALE GENOMIC DNA]</scope>
    <source>
        <strain evidence="14 15">ML2</strain>
    </source>
</reference>
<dbReference type="SUPFAM" id="SSF51306">
    <property type="entry name" value="LexA/Signal peptidase"/>
    <property type="match status" value="1"/>
</dbReference>
<evidence type="ECO:0000256" key="9">
    <source>
        <dbReference type="ARBA" id="ARBA00023163"/>
    </source>
</evidence>
<accession>A0A1I4ZJ10</accession>
<organism evidence="14 15">
    <name type="scientific">Proteiniclasticum ruminis</name>
    <dbReference type="NCBI Taxonomy" id="398199"/>
    <lineage>
        <taxon>Bacteria</taxon>
        <taxon>Bacillati</taxon>
        <taxon>Bacillota</taxon>
        <taxon>Clostridia</taxon>
        <taxon>Eubacteriales</taxon>
        <taxon>Clostridiaceae</taxon>
        <taxon>Proteiniclasticum</taxon>
    </lineage>
</organism>
<proteinExistence type="inferred from homology"/>
<evidence type="ECO:0000256" key="8">
    <source>
        <dbReference type="ARBA" id="ARBA00023125"/>
    </source>
</evidence>
<evidence type="ECO:0000256" key="3">
    <source>
        <dbReference type="ARBA" id="ARBA00022705"/>
    </source>
</evidence>
<dbReference type="Pfam" id="PF01381">
    <property type="entry name" value="HTH_3"/>
    <property type="match status" value="1"/>
</dbReference>
<feature type="domain" description="HTH cro/C1-type" evidence="13">
    <location>
        <begin position="12"/>
        <end position="66"/>
    </location>
</feature>
<keyword evidence="7" id="KW-0805">Transcription regulation</keyword>
<evidence type="ECO:0000256" key="4">
    <source>
        <dbReference type="ARBA" id="ARBA00022763"/>
    </source>
</evidence>
<evidence type="ECO:0000256" key="7">
    <source>
        <dbReference type="ARBA" id="ARBA00023015"/>
    </source>
</evidence>
<dbReference type="CDD" id="cd00093">
    <property type="entry name" value="HTH_XRE"/>
    <property type="match status" value="1"/>
</dbReference>
<dbReference type="EMBL" id="FOVK01000002">
    <property type="protein sequence ID" value="SFN50234.1"/>
    <property type="molecule type" value="Genomic_DNA"/>
</dbReference>
<evidence type="ECO:0000313" key="15">
    <source>
        <dbReference type="Proteomes" id="UP000181899"/>
    </source>
</evidence>
<evidence type="ECO:0000259" key="13">
    <source>
        <dbReference type="PROSITE" id="PS50943"/>
    </source>
</evidence>
<dbReference type="InterPro" id="IPR039418">
    <property type="entry name" value="LexA-like"/>
</dbReference>
<dbReference type="PANTHER" id="PTHR33516:SF2">
    <property type="entry name" value="LEXA REPRESSOR-RELATED"/>
    <property type="match status" value="1"/>
</dbReference>
<dbReference type="FunFam" id="2.10.109.10:FF:000001">
    <property type="entry name" value="LexA repressor"/>
    <property type="match status" value="1"/>
</dbReference>
<dbReference type="PROSITE" id="PS50943">
    <property type="entry name" value="HTH_CROC1"/>
    <property type="match status" value="1"/>
</dbReference>
<dbReference type="SMART" id="SM00530">
    <property type="entry name" value="HTH_XRE"/>
    <property type="match status" value="1"/>
</dbReference>
<dbReference type="RefSeq" id="WP_074910959.1">
    <property type="nucleotide sequence ID" value="NZ_FOVK01000002.1"/>
</dbReference>
<evidence type="ECO:0000256" key="5">
    <source>
        <dbReference type="ARBA" id="ARBA00022801"/>
    </source>
</evidence>
<dbReference type="Gene3D" id="1.10.260.40">
    <property type="entry name" value="lambda repressor-like DNA-binding domains"/>
    <property type="match status" value="1"/>
</dbReference>
<keyword evidence="8" id="KW-0238">DNA-binding</keyword>
<dbReference type="GO" id="GO:0003677">
    <property type="term" value="F:DNA binding"/>
    <property type="evidence" value="ECO:0007669"/>
    <property type="project" value="UniProtKB-KW"/>
</dbReference>
<gene>
    <name evidence="14" type="ORF">SAMN04488695_10212</name>
</gene>
<dbReference type="OrthoDB" id="9787585at2"/>
<name>A0A1I4ZJ10_9CLOT</name>
<dbReference type="Pfam" id="PF00717">
    <property type="entry name" value="Peptidase_S24"/>
    <property type="match status" value="1"/>
</dbReference>
<dbReference type="AlphaFoldDB" id="A0A1I4ZJ10"/>
<dbReference type="Proteomes" id="UP000181899">
    <property type="component" value="Unassembled WGS sequence"/>
</dbReference>
<keyword evidence="2" id="KW-0678">Repressor</keyword>
<protein>
    <submittedName>
        <fullName evidence="14">Repressor LexA</fullName>
    </submittedName>
</protein>
<dbReference type="GO" id="GO:0006281">
    <property type="term" value="P:DNA repair"/>
    <property type="evidence" value="ECO:0007669"/>
    <property type="project" value="UniProtKB-KW"/>
</dbReference>
<dbReference type="GO" id="GO:0009432">
    <property type="term" value="P:SOS response"/>
    <property type="evidence" value="ECO:0007669"/>
    <property type="project" value="UniProtKB-KW"/>
</dbReference>
<keyword evidence="3" id="KW-0235">DNA replication</keyword>
<evidence type="ECO:0000313" key="14">
    <source>
        <dbReference type="EMBL" id="SFN50234.1"/>
    </source>
</evidence>
<dbReference type="InterPro" id="IPR050077">
    <property type="entry name" value="LexA_repressor"/>
</dbReference>
<evidence type="ECO:0000256" key="11">
    <source>
        <dbReference type="ARBA" id="ARBA00023236"/>
    </source>
</evidence>
<dbReference type="GO" id="GO:0004252">
    <property type="term" value="F:serine-type endopeptidase activity"/>
    <property type="evidence" value="ECO:0007669"/>
    <property type="project" value="InterPro"/>
</dbReference>
<evidence type="ECO:0000256" key="2">
    <source>
        <dbReference type="ARBA" id="ARBA00022491"/>
    </source>
</evidence>
<dbReference type="NCBIfam" id="TIGR00498">
    <property type="entry name" value="lexA"/>
    <property type="match status" value="1"/>
</dbReference>
<dbReference type="PRINTS" id="PR00726">
    <property type="entry name" value="LEXASERPTASE"/>
</dbReference>